<dbReference type="GO" id="GO:0022857">
    <property type="term" value="F:transmembrane transporter activity"/>
    <property type="evidence" value="ECO:0007669"/>
    <property type="project" value="InterPro"/>
</dbReference>
<protein>
    <submittedName>
        <fullName evidence="9">Biopolymer transport protein ExbD</fullName>
    </submittedName>
</protein>
<keyword evidence="6 8" id="KW-0472">Membrane</keyword>
<feature type="transmembrane region" description="Helical" evidence="8">
    <location>
        <begin position="12"/>
        <end position="31"/>
    </location>
</feature>
<dbReference type="RefSeq" id="WP_054964664.1">
    <property type="nucleotide sequence ID" value="NZ_FMUN01000007.1"/>
</dbReference>
<keyword evidence="7" id="KW-0813">Transport</keyword>
<dbReference type="InterPro" id="IPR003400">
    <property type="entry name" value="ExbD"/>
</dbReference>
<organism evidence="9 10">
    <name type="scientific">Thiohalorhabdus denitrificans</name>
    <dbReference type="NCBI Taxonomy" id="381306"/>
    <lineage>
        <taxon>Bacteria</taxon>
        <taxon>Pseudomonadati</taxon>
        <taxon>Pseudomonadota</taxon>
        <taxon>Gammaproteobacteria</taxon>
        <taxon>Thiohalorhabdales</taxon>
        <taxon>Thiohalorhabdaceae</taxon>
        <taxon>Thiohalorhabdus</taxon>
    </lineage>
</organism>
<dbReference type="Gene3D" id="3.30.420.270">
    <property type="match status" value="1"/>
</dbReference>
<dbReference type="PANTHER" id="PTHR30558:SF3">
    <property type="entry name" value="BIOPOLYMER TRANSPORT PROTEIN EXBD-RELATED"/>
    <property type="match status" value="1"/>
</dbReference>
<comment type="subcellular location">
    <subcellularLocation>
        <location evidence="1">Cell membrane</location>
        <topology evidence="1">Single-pass membrane protein</topology>
    </subcellularLocation>
    <subcellularLocation>
        <location evidence="7">Cell membrane</location>
        <topology evidence="7">Single-pass type II membrane protein</topology>
    </subcellularLocation>
</comment>
<sequence length="146" mass="15425">MRFRPRSAGSPTIELTPLIDVVFLLLIFLMISTTFVSRTGLQVQVPEADSAQANPEVERVEVMVTEEGDFLVDGDELEEGTDLAAALGRHAEDGKGGEAPLLVIRADRNARHGAVVEAMDAGAEAGLGRVAVSALSRGETDPAEAQ</sequence>
<dbReference type="PATRIC" id="fig|381306.5.peg.2447"/>
<evidence type="ECO:0000256" key="8">
    <source>
        <dbReference type="SAM" id="Phobius"/>
    </source>
</evidence>
<evidence type="ECO:0000256" key="2">
    <source>
        <dbReference type="ARBA" id="ARBA00005811"/>
    </source>
</evidence>
<evidence type="ECO:0000256" key="3">
    <source>
        <dbReference type="ARBA" id="ARBA00022475"/>
    </source>
</evidence>
<dbReference type="OrthoDB" id="9793581at2"/>
<dbReference type="Proteomes" id="UP000183104">
    <property type="component" value="Unassembled WGS sequence"/>
</dbReference>
<dbReference type="EMBL" id="FMUN01000007">
    <property type="protein sequence ID" value="SCY57689.1"/>
    <property type="molecule type" value="Genomic_DNA"/>
</dbReference>
<keyword evidence="5 8" id="KW-1133">Transmembrane helix</keyword>
<dbReference type="AlphaFoldDB" id="A0A0P9C960"/>
<keyword evidence="7" id="KW-0653">Protein transport</keyword>
<dbReference type="Pfam" id="PF02472">
    <property type="entry name" value="ExbD"/>
    <property type="match status" value="1"/>
</dbReference>
<name>A0A0P9C960_9GAMM</name>
<keyword evidence="3" id="KW-1003">Cell membrane</keyword>
<accession>A0A0P9C960</accession>
<gene>
    <name evidence="9" type="ORF">SAMN05661077_2578</name>
</gene>
<evidence type="ECO:0000256" key="6">
    <source>
        <dbReference type="ARBA" id="ARBA00023136"/>
    </source>
</evidence>
<evidence type="ECO:0000256" key="7">
    <source>
        <dbReference type="RuleBase" id="RU003879"/>
    </source>
</evidence>
<comment type="similarity">
    <text evidence="2 7">Belongs to the ExbD/TolR family.</text>
</comment>
<evidence type="ECO:0000313" key="10">
    <source>
        <dbReference type="Proteomes" id="UP000183104"/>
    </source>
</evidence>
<keyword evidence="4 7" id="KW-0812">Transmembrane</keyword>
<dbReference type="STRING" id="381306.AN478_00465"/>
<evidence type="ECO:0000256" key="4">
    <source>
        <dbReference type="ARBA" id="ARBA00022692"/>
    </source>
</evidence>
<evidence type="ECO:0000256" key="1">
    <source>
        <dbReference type="ARBA" id="ARBA00004162"/>
    </source>
</evidence>
<reference evidence="10" key="1">
    <citation type="submission" date="2016-10" db="EMBL/GenBank/DDBJ databases">
        <authorList>
            <person name="Varghese N."/>
        </authorList>
    </citation>
    <scope>NUCLEOTIDE SEQUENCE [LARGE SCALE GENOMIC DNA]</scope>
    <source>
        <strain evidence="10">HL 19</strain>
    </source>
</reference>
<keyword evidence="10" id="KW-1185">Reference proteome</keyword>
<evidence type="ECO:0000256" key="5">
    <source>
        <dbReference type="ARBA" id="ARBA00022989"/>
    </source>
</evidence>
<dbReference type="GO" id="GO:0005886">
    <property type="term" value="C:plasma membrane"/>
    <property type="evidence" value="ECO:0007669"/>
    <property type="project" value="UniProtKB-SubCell"/>
</dbReference>
<dbReference type="PANTHER" id="PTHR30558">
    <property type="entry name" value="EXBD MEMBRANE COMPONENT OF PMF-DRIVEN MACROMOLECULE IMPORT SYSTEM"/>
    <property type="match status" value="1"/>
</dbReference>
<proteinExistence type="inferred from homology"/>
<evidence type="ECO:0000313" key="9">
    <source>
        <dbReference type="EMBL" id="SCY57689.1"/>
    </source>
</evidence>
<dbReference type="GO" id="GO:0015031">
    <property type="term" value="P:protein transport"/>
    <property type="evidence" value="ECO:0007669"/>
    <property type="project" value="UniProtKB-KW"/>
</dbReference>